<dbReference type="GO" id="GO:0006338">
    <property type="term" value="P:chromatin remodeling"/>
    <property type="evidence" value="ECO:0007669"/>
    <property type="project" value="UniProtKB-ARBA"/>
</dbReference>
<keyword evidence="11" id="KW-1185">Reference proteome</keyword>
<dbReference type="GO" id="GO:0035267">
    <property type="term" value="C:NuA4 histone acetyltransferase complex"/>
    <property type="evidence" value="ECO:0007669"/>
    <property type="project" value="TreeGrafter"/>
</dbReference>
<sequence length="289" mass="33033">MSLEVNSKCLAFHGPLLYAAKILKVHNLPGESEDKEGIPANLIDKECYYIHYQGWKSSWDEWVERDRIREWNDDNLALKKKLVEDARESQAIKKKATTKPKKADSKKKKTAGAAPEEAAPTGPRIIVHVPHELKIVLVDDWELITKDKKLVSLPCRPTVGELLDKYYKEISSTETSPVVQSQLQEYCKGIRLYFDQCLPAMLLYRFERLQLADYAQEPLHTVYGAIHLLRLLTTLPELVASTSMDEQSCDVIVTQTDRLLLWLAQQKDLFHSNLYENTSSQYEGVALGM</sequence>
<evidence type="ECO:0000256" key="6">
    <source>
        <dbReference type="ARBA" id="ARBA00023163"/>
    </source>
</evidence>
<dbReference type="Proteomes" id="UP000190831">
    <property type="component" value="Chromosome D"/>
</dbReference>
<dbReference type="InterPro" id="IPR026541">
    <property type="entry name" value="MRG_dom"/>
</dbReference>
<dbReference type="Gene3D" id="2.30.30.140">
    <property type="match status" value="2"/>
</dbReference>
<protein>
    <recommendedName>
        <fullName evidence="3">Chromatin modification-related protein EAF3</fullName>
    </recommendedName>
</protein>
<dbReference type="InterPro" id="IPR008676">
    <property type="entry name" value="MRG"/>
</dbReference>
<evidence type="ECO:0000313" key="11">
    <source>
        <dbReference type="Proteomes" id="UP000190831"/>
    </source>
</evidence>
<organism evidence="10 11">
    <name type="scientific">Lachancea fermentati</name>
    <name type="common">Zygosaccharomyces fermentati</name>
    <dbReference type="NCBI Taxonomy" id="4955"/>
    <lineage>
        <taxon>Eukaryota</taxon>
        <taxon>Fungi</taxon>
        <taxon>Dikarya</taxon>
        <taxon>Ascomycota</taxon>
        <taxon>Saccharomycotina</taxon>
        <taxon>Saccharomycetes</taxon>
        <taxon>Saccharomycetales</taxon>
        <taxon>Saccharomycetaceae</taxon>
        <taxon>Lachancea</taxon>
    </lineage>
</organism>
<dbReference type="PIRSF" id="PIRSF038133">
    <property type="entry name" value="HAT_Nua4_EAF3/MRG15"/>
    <property type="match status" value="1"/>
</dbReference>
<dbReference type="GO" id="GO:0032221">
    <property type="term" value="C:Rpd3S complex"/>
    <property type="evidence" value="ECO:0007669"/>
    <property type="project" value="TreeGrafter"/>
</dbReference>
<feature type="domain" description="Chromo" evidence="9">
    <location>
        <begin position="17"/>
        <end position="84"/>
    </location>
</feature>
<name>A0A1G4MB94_LACFM</name>
<dbReference type="STRING" id="4955.A0A1G4MB94"/>
<feature type="region of interest" description="Disordered" evidence="8">
    <location>
        <begin position="89"/>
        <end position="119"/>
    </location>
</feature>
<evidence type="ECO:0000259" key="9">
    <source>
        <dbReference type="SMART" id="SM00298"/>
    </source>
</evidence>
<dbReference type="Pfam" id="PF22732">
    <property type="entry name" value="MSL3_chromo-like"/>
    <property type="match status" value="1"/>
</dbReference>
<dbReference type="InterPro" id="IPR038217">
    <property type="entry name" value="MRG_C_sf"/>
</dbReference>
<keyword evidence="4" id="KW-0156">Chromatin regulator</keyword>
<dbReference type="InterPro" id="IPR016197">
    <property type="entry name" value="Chromo-like_dom_sf"/>
</dbReference>
<evidence type="ECO:0000256" key="5">
    <source>
        <dbReference type="ARBA" id="ARBA00023015"/>
    </source>
</evidence>
<dbReference type="OrthoDB" id="124855at2759"/>
<dbReference type="InterPro" id="IPR053820">
    <property type="entry name" value="MSL3_chromo-like"/>
</dbReference>
<dbReference type="Pfam" id="PF05712">
    <property type="entry name" value="MRG"/>
    <property type="match status" value="1"/>
</dbReference>
<keyword evidence="7" id="KW-0539">Nucleus</keyword>
<keyword evidence="6" id="KW-0804">Transcription</keyword>
<evidence type="ECO:0000256" key="2">
    <source>
        <dbReference type="ARBA" id="ARBA00009093"/>
    </source>
</evidence>
<dbReference type="Gene3D" id="1.10.274.30">
    <property type="entry name" value="MRG domain"/>
    <property type="match status" value="1"/>
</dbReference>
<accession>A0A1G4MB94</accession>
<evidence type="ECO:0000256" key="1">
    <source>
        <dbReference type="ARBA" id="ARBA00004123"/>
    </source>
</evidence>
<dbReference type="InterPro" id="IPR000953">
    <property type="entry name" value="Chromo/chromo_shadow_dom"/>
</dbReference>
<dbReference type="PROSITE" id="PS51640">
    <property type="entry name" value="MRG"/>
    <property type="match status" value="1"/>
</dbReference>
<evidence type="ECO:0000256" key="3">
    <source>
        <dbReference type="ARBA" id="ARBA00018505"/>
    </source>
</evidence>
<evidence type="ECO:0000313" key="10">
    <source>
        <dbReference type="EMBL" id="SCW01052.1"/>
    </source>
</evidence>
<dbReference type="SMART" id="SM00298">
    <property type="entry name" value="CHROMO"/>
    <property type="match status" value="1"/>
</dbReference>
<keyword evidence="5" id="KW-0805">Transcription regulation</keyword>
<dbReference type="AlphaFoldDB" id="A0A1G4MB94"/>
<dbReference type="GO" id="GO:0006355">
    <property type="term" value="P:regulation of DNA-templated transcription"/>
    <property type="evidence" value="ECO:0007669"/>
    <property type="project" value="InterPro"/>
</dbReference>
<feature type="compositionally biased region" description="Basic residues" evidence="8">
    <location>
        <begin position="92"/>
        <end position="110"/>
    </location>
</feature>
<reference evidence="10 11" key="1">
    <citation type="submission" date="2016-03" db="EMBL/GenBank/DDBJ databases">
        <authorList>
            <person name="Devillers H."/>
        </authorList>
    </citation>
    <scope>NUCLEOTIDE SEQUENCE [LARGE SCALE GENOMIC DNA]</scope>
    <source>
        <strain evidence="10">CBS 6772</strain>
    </source>
</reference>
<evidence type="ECO:0000256" key="8">
    <source>
        <dbReference type="SAM" id="MobiDB-lite"/>
    </source>
</evidence>
<proteinExistence type="inferred from homology"/>
<comment type="similarity">
    <text evidence="2">Belongs to the MRG family.</text>
</comment>
<dbReference type="SUPFAM" id="SSF54160">
    <property type="entry name" value="Chromo domain-like"/>
    <property type="match status" value="1"/>
</dbReference>
<comment type="subcellular location">
    <subcellularLocation>
        <location evidence="1">Nucleus</location>
    </subcellularLocation>
</comment>
<evidence type="ECO:0000256" key="7">
    <source>
        <dbReference type="ARBA" id="ARBA00023242"/>
    </source>
</evidence>
<gene>
    <name evidence="10" type="ORF">LAFE_0D04016G</name>
</gene>
<dbReference type="PANTHER" id="PTHR10880">
    <property type="entry name" value="MORTALITY FACTOR 4-LIKE PROTEIN"/>
    <property type="match status" value="1"/>
</dbReference>
<evidence type="ECO:0000256" key="4">
    <source>
        <dbReference type="ARBA" id="ARBA00022853"/>
    </source>
</evidence>
<dbReference type="PANTHER" id="PTHR10880:SF15">
    <property type="entry name" value="MSL COMPLEX SUBUNIT 3"/>
    <property type="match status" value="1"/>
</dbReference>
<dbReference type="OMA" id="GLQTYFD"/>
<dbReference type="EMBL" id="LT598492">
    <property type="protein sequence ID" value="SCW01052.1"/>
    <property type="molecule type" value="Genomic_DNA"/>
</dbReference>